<name>A0A7X5QZ00_9MICO</name>
<accession>A0A7X5QZ00</accession>
<comment type="caution">
    <text evidence="1">The sequence shown here is derived from an EMBL/GenBank/DDBJ whole genome shotgun (WGS) entry which is preliminary data.</text>
</comment>
<protein>
    <submittedName>
        <fullName evidence="1">Putative RecA/RadA family phage recombinase</fullName>
    </submittedName>
</protein>
<sequence length="118" mass="11581">MADHIHTFAPGASVTCVADADIIGGRLVAITGPRAVTTATESSAGVFGAAAQDATEGDDVLVLRGGVQALVASASITAGQRVNPAADGQVAAVTDERGIGLALTTVTAADQLIQIALD</sequence>
<gene>
    <name evidence="1" type="ORF">FHX76_000409</name>
</gene>
<reference evidence="1 2" key="1">
    <citation type="submission" date="2020-02" db="EMBL/GenBank/DDBJ databases">
        <title>Sequencing the genomes of 1000 actinobacteria strains.</title>
        <authorList>
            <person name="Klenk H.-P."/>
        </authorList>
    </citation>
    <scope>NUCLEOTIDE SEQUENCE [LARGE SCALE GENOMIC DNA]</scope>
    <source>
        <strain evidence="1 2">DSM 27960</strain>
    </source>
</reference>
<dbReference type="AlphaFoldDB" id="A0A7X5QZ00"/>
<organism evidence="1 2">
    <name type="scientific">Lysinibacter cavernae</name>
    <dbReference type="NCBI Taxonomy" id="1640652"/>
    <lineage>
        <taxon>Bacteria</taxon>
        <taxon>Bacillati</taxon>
        <taxon>Actinomycetota</taxon>
        <taxon>Actinomycetes</taxon>
        <taxon>Micrococcales</taxon>
        <taxon>Microbacteriaceae</taxon>
        <taxon>Lysinibacter</taxon>
    </lineage>
</organism>
<evidence type="ECO:0000313" key="2">
    <source>
        <dbReference type="Proteomes" id="UP000541033"/>
    </source>
</evidence>
<dbReference type="Proteomes" id="UP000541033">
    <property type="component" value="Unassembled WGS sequence"/>
</dbReference>
<dbReference type="InterPro" id="IPR011231">
    <property type="entry name" value="Phage_VT1-Sakai_H0018"/>
</dbReference>
<dbReference type="EMBL" id="JAAMOX010000001">
    <property type="protein sequence ID" value="NIH52541.1"/>
    <property type="molecule type" value="Genomic_DNA"/>
</dbReference>
<dbReference type="Pfam" id="PF09956">
    <property type="entry name" value="Phage_cement_2"/>
    <property type="match status" value="1"/>
</dbReference>
<proteinExistence type="predicted"/>
<keyword evidence="2" id="KW-1185">Reference proteome</keyword>
<dbReference type="RefSeq" id="WP_167147242.1">
    <property type="nucleotide sequence ID" value="NZ_JAAMOX010000001.1"/>
</dbReference>
<evidence type="ECO:0000313" key="1">
    <source>
        <dbReference type="EMBL" id="NIH52541.1"/>
    </source>
</evidence>